<keyword evidence="1" id="KW-0472">Membrane</keyword>
<keyword evidence="4" id="KW-1185">Reference proteome</keyword>
<name>A0ABY3WME9_9ACTN</name>
<evidence type="ECO:0000256" key="2">
    <source>
        <dbReference type="SAM" id="SignalP"/>
    </source>
</evidence>
<dbReference type="PROSITE" id="PS51318">
    <property type="entry name" value="TAT"/>
    <property type="match status" value="1"/>
</dbReference>
<evidence type="ECO:0008006" key="5">
    <source>
        <dbReference type="Google" id="ProtNLM"/>
    </source>
</evidence>
<reference evidence="3 4" key="1">
    <citation type="submission" date="2021-03" db="EMBL/GenBank/DDBJ databases">
        <title>Complete genome of Streptomyces formicae strain 1H-GS9 (DSM 100524).</title>
        <authorList>
            <person name="Atanasov K.E."/>
            <person name="Altabella T."/>
            <person name="Ferrer A."/>
        </authorList>
    </citation>
    <scope>NUCLEOTIDE SEQUENCE [LARGE SCALE GENOMIC DNA]</scope>
    <source>
        <strain evidence="3 4">1H-GS9</strain>
    </source>
</reference>
<feature type="transmembrane region" description="Helical" evidence="1">
    <location>
        <begin position="126"/>
        <end position="147"/>
    </location>
</feature>
<keyword evidence="2" id="KW-0732">Signal</keyword>
<evidence type="ECO:0000256" key="1">
    <source>
        <dbReference type="SAM" id="Phobius"/>
    </source>
</evidence>
<protein>
    <recommendedName>
        <fullName evidence="5">Integral membrane protein</fullName>
    </recommendedName>
</protein>
<keyword evidence="1" id="KW-0812">Transmembrane</keyword>
<organism evidence="3 4">
    <name type="scientific">Streptomyces formicae</name>
    <dbReference type="NCBI Taxonomy" id="1616117"/>
    <lineage>
        <taxon>Bacteria</taxon>
        <taxon>Bacillati</taxon>
        <taxon>Actinomycetota</taxon>
        <taxon>Actinomycetes</taxon>
        <taxon>Kitasatosporales</taxon>
        <taxon>Streptomycetaceae</taxon>
        <taxon>Streptomyces</taxon>
    </lineage>
</organism>
<dbReference type="Proteomes" id="UP000828924">
    <property type="component" value="Chromosome"/>
</dbReference>
<keyword evidence="1" id="KW-1133">Transmembrane helix</keyword>
<evidence type="ECO:0000313" key="4">
    <source>
        <dbReference type="Proteomes" id="UP000828924"/>
    </source>
</evidence>
<feature type="signal peptide" evidence="2">
    <location>
        <begin position="1"/>
        <end position="30"/>
    </location>
</feature>
<dbReference type="EMBL" id="CP071872">
    <property type="protein sequence ID" value="UNM13787.1"/>
    <property type="molecule type" value="Genomic_DNA"/>
</dbReference>
<feature type="chain" id="PRO_5047075604" description="Integral membrane protein" evidence="2">
    <location>
        <begin position="31"/>
        <end position="196"/>
    </location>
</feature>
<accession>A0ABY3WME9</accession>
<evidence type="ECO:0000313" key="3">
    <source>
        <dbReference type="EMBL" id="UNM13787.1"/>
    </source>
</evidence>
<gene>
    <name evidence="3" type="ORF">J4032_22080</name>
</gene>
<dbReference type="RefSeq" id="WP_277932639.1">
    <property type="nucleotide sequence ID" value="NZ_CP071872.1"/>
</dbReference>
<dbReference type="InterPro" id="IPR006311">
    <property type="entry name" value="TAT_signal"/>
</dbReference>
<sequence length="196" mass="19104">MNTTIRRIAVSGSAAVALLGGAAAITTATADTASAAEIQTVVDKASGAPVTMPDGRTVHVRGLDSAAYRADASHRTAVVQLAAATDTQPGGITGMTQSLNGPAPQSGAGQQIQQPVYNPQQVQTQAGGGAIGVGVVVILVLAIIVIVRVKNGPLKAGDAVLSGLFGIALSGTVIGSMGSQITGSLVSSLGGVLGGL</sequence>
<feature type="transmembrane region" description="Helical" evidence="1">
    <location>
        <begin position="159"/>
        <end position="178"/>
    </location>
</feature>
<proteinExistence type="predicted"/>